<evidence type="ECO:0008006" key="2">
    <source>
        <dbReference type="Google" id="ProtNLM"/>
    </source>
</evidence>
<proteinExistence type="predicted"/>
<evidence type="ECO:0000313" key="1">
    <source>
        <dbReference type="EMBL" id="KOF77323.1"/>
    </source>
</evidence>
<dbReference type="AlphaFoldDB" id="A0A0L8GK54"/>
<dbReference type="STRING" id="37653.A0A0L8GK54"/>
<dbReference type="GO" id="GO:0005657">
    <property type="term" value="C:replication fork"/>
    <property type="evidence" value="ECO:0007669"/>
    <property type="project" value="TreeGrafter"/>
</dbReference>
<protein>
    <recommendedName>
        <fullName evidence="2">ATP-dependent DNA helicase</fullName>
    </recommendedName>
</protein>
<accession>A0A0L8GK54</accession>
<dbReference type="PANTHER" id="PTHR23274">
    <property type="entry name" value="DNA HELICASE-RELATED"/>
    <property type="match status" value="1"/>
</dbReference>
<dbReference type="InterPro" id="IPR027417">
    <property type="entry name" value="P-loop_NTPase"/>
</dbReference>
<dbReference type="Gene3D" id="3.40.50.300">
    <property type="entry name" value="P-loop containing nucleotide triphosphate hydrolases"/>
    <property type="match status" value="1"/>
</dbReference>
<reference evidence="1" key="1">
    <citation type="submission" date="2015-07" db="EMBL/GenBank/DDBJ databases">
        <title>MeaNS - Measles Nucleotide Surveillance Program.</title>
        <authorList>
            <person name="Tran T."/>
            <person name="Druce J."/>
        </authorList>
    </citation>
    <scope>NUCLEOTIDE SEQUENCE</scope>
    <source>
        <strain evidence="1">UCB-OBI-ISO-001</strain>
        <tissue evidence="1">Gonad</tissue>
    </source>
</reference>
<gene>
    <name evidence="1" type="ORF">OCBIM_22032222mg</name>
</gene>
<dbReference type="SUPFAM" id="SSF52540">
    <property type="entry name" value="P-loop containing nucleoside triphosphate hydrolases"/>
    <property type="match status" value="1"/>
</dbReference>
<dbReference type="EMBL" id="KQ421487">
    <property type="protein sequence ID" value="KOF77323.1"/>
    <property type="molecule type" value="Genomic_DNA"/>
</dbReference>
<dbReference type="CDD" id="cd18809">
    <property type="entry name" value="SF1_C_RecD"/>
    <property type="match status" value="1"/>
</dbReference>
<sequence>MHIPNLSFTLERNQFPVCLSYAMTINKSQGQTFNKGGLFLPEFVFNHGQLYVSFSRHANYLI</sequence>
<dbReference type="GO" id="GO:0006260">
    <property type="term" value="P:DNA replication"/>
    <property type="evidence" value="ECO:0007669"/>
    <property type="project" value="TreeGrafter"/>
</dbReference>
<dbReference type="PANTHER" id="PTHR23274:SF51">
    <property type="entry name" value="OS03G0423850 PROTEIN"/>
    <property type="match status" value="1"/>
</dbReference>
<organism evidence="1">
    <name type="scientific">Octopus bimaculoides</name>
    <name type="common">California two-spotted octopus</name>
    <dbReference type="NCBI Taxonomy" id="37653"/>
    <lineage>
        <taxon>Eukaryota</taxon>
        <taxon>Metazoa</taxon>
        <taxon>Spiralia</taxon>
        <taxon>Lophotrochozoa</taxon>
        <taxon>Mollusca</taxon>
        <taxon>Cephalopoda</taxon>
        <taxon>Coleoidea</taxon>
        <taxon>Octopodiformes</taxon>
        <taxon>Octopoda</taxon>
        <taxon>Incirrata</taxon>
        <taxon>Octopodidae</taxon>
        <taxon>Octopus</taxon>
    </lineage>
</organism>
<name>A0A0L8GK54_OCTBM</name>